<evidence type="ECO:0000256" key="2">
    <source>
        <dbReference type="ARBA" id="ARBA00022801"/>
    </source>
</evidence>
<dbReference type="RefSeq" id="WP_078763145.1">
    <property type="nucleotide sequence ID" value="NZ_FUWS01000011.1"/>
</dbReference>
<dbReference type="PANTHER" id="PTHR30023">
    <property type="entry name" value="D-ALANYL-D-ALANINE CARBOXYPEPTIDASE"/>
    <property type="match status" value="1"/>
</dbReference>
<dbReference type="PRINTS" id="PR00922">
    <property type="entry name" value="DADACBPTASE3"/>
</dbReference>
<gene>
    <name evidence="3" type="ORF">SAMN02745673_03879</name>
</gene>
<dbReference type="GO" id="GO:0006508">
    <property type="term" value="P:proteolysis"/>
    <property type="evidence" value="ECO:0007669"/>
    <property type="project" value="InterPro"/>
</dbReference>
<dbReference type="Proteomes" id="UP000190637">
    <property type="component" value="Unassembled WGS sequence"/>
</dbReference>
<dbReference type="Pfam" id="PF02113">
    <property type="entry name" value="Peptidase_S13"/>
    <property type="match status" value="2"/>
</dbReference>
<dbReference type="InterPro" id="IPR012338">
    <property type="entry name" value="Beta-lactam/transpept-like"/>
</dbReference>
<reference evidence="3 4" key="1">
    <citation type="submission" date="2017-02" db="EMBL/GenBank/DDBJ databases">
        <authorList>
            <person name="Peterson S.W."/>
        </authorList>
    </citation>
    <scope>NUCLEOTIDE SEQUENCE [LARGE SCALE GENOMIC DNA]</scope>
    <source>
        <strain evidence="3 4">DSM 45154</strain>
    </source>
</reference>
<comment type="similarity">
    <text evidence="1">Belongs to the peptidase S13 family.</text>
</comment>
<proteinExistence type="inferred from homology"/>
<dbReference type="PANTHER" id="PTHR30023:SF0">
    <property type="entry name" value="PENICILLIN-SENSITIVE CARBOXYPEPTIDASE A"/>
    <property type="match status" value="1"/>
</dbReference>
<dbReference type="GO" id="GO:0000270">
    <property type="term" value="P:peptidoglycan metabolic process"/>
    <property type="evidence" value="ECO:0007669"/>
    <property type="project" value="TreeGrafter"/>
</dbReference>
<sequence>MRHDRAQALLTLALLNIFVLVTGVVAWDVTGSRPPETMPYPVAHAEQAPAAAESDAPPVDPARLADKLDDPMSASGLTEGLSAYVADAVTGERLYALEEDEGATPASTTKIVTSVAVLHELGPDERITTSVVRGPATGDVILVGGGDPTLTEVVRAGTYPRLPTMQELAEETAAALKADGITSVRLGYDDSLYPGSALAPGWKQGYIDEGSTAAVHALMLDGGRVHREESYSERVSDPPLAAAEAFARQLRRFGVDVEGRPAEERAPDQAEELASVDSAPISALVEMMMLRSDNNIAEALARQVAIARGEEPSFAGAATATHAVLEELGVPGVHVEDGSGLSVKNRITPRALVDLLLLSSDPQRPDLHYVLSGLPTANFSGTLSDRYSEYSGAEAGAGLVRAKTGTLNGVSTLAGLAHDADGRLLVFAFMANDPAATGGALDTLAATLAECGCS</sequence>
<dbReference type="OrthoDB" id="56883at2"/>
<dbReference type="InterPro" id="IPR000667">
    <property type="entry name" value="Peptidase_S13"/>
</dbReference>
<keyword evidence="2" id="KW-0378">Hydrolase</keyword>
<accession>A0A1T4SSD5</accession>
<dbReference type="SUPFAM" id="SSF56601">
    <property type="entry name" value="beta-lactamase/transpeptidase-like"/>
    <property type="match status" value="1"/>
</dbReference>
<dbReference type="GO" id="GO:0004185">
    <property type="term" value="F:serine-type carboxypeptidase activity"/>
    <property type="evidence" value="ECO:0007669"/>
    <property type="project" value="InterPro"/>
</dbReference>
<protein>
    <submittedName>
        <fullName evidence="3">D-alanyl-D-alanine carboxypeptidase / D-alanyl-D-alanine-endopeptidase (Penicillin-binding protein 4)</fullName>
    </submittedName>
</protein>
<dbReference type="STRING" id="1122192.SAMN02745673_03879"/>
<name>A0A1T4SSD5_9ACTN</name>
<dbReference type="Gene3D" id="3.40.710.10">
    <property type="entry name" value="DD-peptidase/beta-lactamase superfamily"/>
    <property type="match status" value="2"/>
</dbReference>
<dbReference type="EMBL" id="FUWS01000011">
    <property type="protein sequence ID" value="SKA31076.1"/>
    <property type="molecule type" value="Genomic_DNA"/>
</dbReference>
<evidence type="ECO:0000256" key="1">
    <source>
        <dbReference type="ARBA" id="ARBA00006096"/>
    </source>
</evidence>
<dbReference type="NCBIfam" id="TIGR00666">
    <property type="entry name" value="PBP4"/>
    <property type="match status" value="1"/>
</dbReference>
<dbReference type="AlphaFoldDB" id="A0A1T4SSD5"/>
<evidence type="ECO:0000313" key="4">
    <source>
        <dbReference type="Proteomes" id="UP000190637"/>
    </source>
</evidence>
<keyword evidence="3" id="KW-0645">Protease</keyword>
<keyword evidence="4" id="KW-1185">Reference proteome</keyword>
<keyword evidence="3" id="KW-0121">Carboxypeptidase</keyword>
<organism evidence="3 4">
    <name type="scientific">Marinactinospora thermotolerans DSM 45154</name>
    <dbReference type="NCBI Taxonomy" id="1122192"/>
    <lineage>
        <taxon>Bacteria</taxon>
        <taxon>Bacillati</taxon>
        <taxon>Actinomycetota</taxon>
        <taxon>Actinomycetes</taxon>
        <taxon>Streptosporangiales</taxon>
        <taxon>Nocardiopsidaceae</taxon>
        <taxon>Marinactinospora</taxon>
    </lineage>
</organism>
<dbReference type="Gene3D" id="3.50.80.20">
    <property type="entry name" value="D-Ala-D-Ala carboxypeptidase C, peptidase S13"/>
    <property type="match status" value="1"/>
</dbReference>
<evidence type="ECO:0000313" key="3">
    <source>
        <dbReference type="EMBL" id="SKA31076.1"/>
    </source>
</evidence>